<organism evidence="1">
    <name type="scientific">Myoviridae sp. ctkOm7</name>
    <dbReference type="NCBI Taxonomy" id="2826690"/>
    <lineage>
        <taxon>Viruses</taxon>
        <taxon>Duplodnaviria</taxon>
        <taxon>Heunggongvirae</taxon>
        <taxon>Uroviricota</taxon>
        <taxon>Caudoviricetes</taxon>
    </lineage>
</organism>
<reference evidence="1" key="1">
    <citation type="journal article" date="2021" name="Proc. Natl. Acad. Sci. U.S.A.">
        <title>A Catalog of Tens of Thousands of Viruses from Human Metagenomes Reveals Hidden Associations with Chronic Diseases.</title>
        <authorList>
            <person name="Tisza M.J."/>
            <person name="Buck C.B."/>
        </authorList>
    </citation>
    <scope>NUCLEOTIDE SEQUENCE</scope>
    <source>
        <strain evidence="1">CtkOm7</strain>
    </source>
</reference>
<sequence>MNLEIQDHSAEVSAEIKAALLLGLEKIELVAEGYAKKLCPVDTGNLRNSIRELQRKYDFLFSDVTDDER</sequence>
<proteinExistence type="predicted"/>
<name>A0A8S5NNP5_9CAUD</name>
<protein>
    <submittedName>
        <fullName evidence="1">Putative tail component</fullName>
    </submittedName>
</protein>
<dbReference type="EMBL" id="BK015199">
    <property type="protein sequence ID" value="DAD95691.1"/>
    <property type="molecule type" value="Genomic_DNA"/>
</dbReference>
<evidence type="ECO:0000313" key="1">
    <source>
        <dbReference type="EMBL" id="DAD95691.1"/>
    </source>
</evidence>
<accession>A0A8S5NNP5</accession>